<dbReference type="GO" id="GO:0003677">
    <property type="term" value="F:DNA binding"/>
    <property type="evidence" value="ECO:0007669"/>
    <property type="project" value="UniProtKB-KW"/>
</dbReference>
<dbReference type="InterPro" id="IPR058163">
    <property type="entry name" value="LysR-type_TF_proteobact-type"/>
</dbReference>
<keyword evidence="2" id="KW-0805">Transcription regulation</keyword>
<dbReference type="Gene3D" id="3.40.190.290">
    <property type="match status" value="1"/>
</dbReference>
<comment type="caution">
    <text evidence="6">The sequence shown here is derived from an EMBL/GenBank/DDBJ whole genome shotgun (WGS) entry which is preliminary data.</text>
</comment>
<dbReference type="eggNOG" id="COG0583">
    <property type="taxonomic scope" value="Bacteria"/>
</dbReference>
<feature type="domain" description="HTH lysR-type" evidence="5">
    <location>
        <begin position="4"/>
        <end position="61"/>
    </location>
</feature>
<evidence type="ECO:0000313" key="6">
    <source>
        <dbReference type="EMBL" id="KGD70269.1"/>
    </source>
</evidence>
<dbReference type="InterPro" id="IPR005119">
    <property type="entry name" value="LysR_subst-bd"/>
</dbReference>
<comment type="similarity">
    <text evidence="1">Belongs to the LysR transcriptional regulatory family.</text>
</comment>
<evidence type="ECO:0000256" key="1">
    <source>
        <dbReference type="ARBA" id="ARBA00009437"/>
    </source>
</evidence>
<reference evidence="6" key="1">
    <citation type="submission" date="2014-12" db="EMBL/GenBank/DDBJ databases">
        <title>The draft genome of the Tatumella morbirosei type strain, LMG23360T isolated from pineapple rot.</title>
        <authorList>
            <person name="Smits T.H."/>
            <person name="Palmer M."/>
            <person name="Venter S.N."/>
            <person name="Duffy B."/>
            <person name="Steenkamp E.T."/>
            <person name="Chan W.Y."/>
            <person name="Coutinho T.A."/>
            <person name="Coetzee M.P."/>
            <person name="De Maayer P."/>
        </authorList>
    </citation>
    <scope>NUCLEOTIDE SEQUENCE [LARGE SCALE GENOMIC DNA]</scope>
    <source>
        <strain evidence="6">LMG 23360</strain>
    </source>
</reference>
<name>A0A095T0Y5_9GAMM</name>
<dbReference type="Gene3D" id="1.10.10.10">
    <property type="entry name" value="Winged helix-like DNA-binding domain superfamily/Winged helix DNA-binding domain"/>
    <property type="match status" value="1"/>
</dbReference>
<proteinExistence type="inferred from homology"/>
<dbReference type="OrthoDB" id="8885940at2"/>
<evidence type="ECO:0000313" key="7">
    <source>
        <dbReference type="Proteomes" id="UP000029577"/>
    </source>
</evidence>
<dbReference type="InterPro" id="IPR000847">
    <property type="entry name" value="LysR_HTH_N"/>
</dbReference>
<dbReference type="EMBL" id="JPKR02000005">
    <property type="protein sequence ID" value="KGD70269.1"/>
    <property type="molecule type" value="Genomic_DNA"/>
</dbReference>
<dbReference type="Pfam" id="PF00126">
    <property type="entry name" value="HTH_1"/>
    <property type="match status" value="1"/>
</dbReference>
<dbReference type="CDD" id="cd08422">
    <property type="entry name" value="PBP2_CrgA_like"/>
    <property type="match status" value="1"/>
</dbReference>
<dbReference type="STRING" id="642227.HA49_20195"/>
<dbReference type="Pfam" id="PF03466">
    <property type="entry name" value="LysR_substrate"/>
    <property type="match status" value="1"/>
</dbReference>
<evidence type="ECO:0000256" key="4">
    <source>
        <dbReference type="ARBA" id="ARBA00023163"/>
    </source>
</evidence>
<dbReference type="RefSeq" id="WP_038023548.1">
    <property type="nucleotide sequence ID" value="NZ_JPKR02000005.1"/>
</dbReference>
<accession>A0A095T0Y5</accession>
<dbReference type="PANTHER" id="PTHR30537:SF5">
    <property type="entry name" value="HTH-TYPE TRANSCRIPTIONAL ACTIVATOR TTDR-RELATED"/>
    <property type="match status" value="1"/>
</dbReference>
<evidence type="ECO:0000256" key="2">
    <source>
        <dbReference type="ARBA" id="ARBA00023015"/>
    </source>
</evidence>
<keyword evidence="7" id="KW-1185">Reference proteome</keyword>
<dbReference type="InterPro" id="IPR036388">
    <property type="entry name" value="WH-like_DNA-bd_sf"/>
</dbReference>
<dbReference type="PROSITE" id="PS50931">
    <property type="entry name" value="HTH_LYSR"/>
    <property type="match status" value="1"/>
</dbReference>
<dbReference type="Proteomes" id="UP000029577">
    <property type="component" value="Unassembled WGS sequence"/>
</dbReference>
<dbReference type="SUPFAM" id="SSF53850">
    <property type="entry name" value="Periplasmic binding protein-like II"/>
    <property type="match status" value="1"/>
</dbReference>
<dbReference type="AlphaFoldDB" id="A0A095T0Y5"/>
<organism evidence="6 7">
    <name type="scientific">Tatumella morbirosei</name>
    <dbReference type="NCBI Taxonomy" id="642227"/>
    <lineage>
        <taxon>Bacteria</taxon>
        <taxon>Pseudomonadati</taxon>
        <taxon>Pseudomonadota</taxon>
        <taxon>Gammaproteobacteria</taxon>
        <taxon>Enterobacterales</taxon>
        <taxon>Erwiniaceae</taxon>
        <taxon>Tatumella</taxon>
    </lineage>
</organism>
<evidence type="ECO:0000256" key="3">
    <source>
        <dbReference type="ARBA" id="ARBA00023125"/>
    </source>
</evidence>
<protein>
    <submittedName>
        <fullName evidence="6">LysR family transcriptional regulator</fullName>
    </submittedName>
</protein>
<dbReference type="PANTHER" id="PTHR30537">
    <property type="entry name" value="HTH-TYPE TRANSCRIPTIONAL REGULATOR"/>
    <property type="match status" value="1"/>
</dbReference>
<dbReference type="SUPFAM" id="SSF46785">
    <property type="entry name" value="Winged helix' DNA-binding domain"/>
    <property type="match status" value="1"/>
</dbReference>
<keyword evidence="4" id="KW-0804">Transcription</keyword>
<evidence type="ECO:0000259" key="5">
    <source>
        <dbReference type="PROSITE" id="PS50931"/>
    </source>
</evidence>
<keyword evidence="3" id="KW-0238">DNA-binding</keyword>
<gene>
    <name evidence="6" type="ORF">HA49_20195</name>
</gene>
<sequence length="312" mass="35021">MMSISTRAMQLFVAVLDTGNFSGVARRESMSPSSVSRIISQLEDELGLQLLFRNTRTIVPTEAGRLYGNTFRRVLDELSSTTQQLLDRERQPAGLVRINAPVVFGYRHIAPWLAELTDRYPGLRIELTQTDDFIDPLSDAADLLFRIAPLQDSGLHVRVVDTSVYHLAASPEYLARHGTPQAPDELEDHRYLVYKGVMGAQRLFFTKPGQATEIQAPRGVLLSNNAETLLNAALQGAGIIAMPDWLIGELLKQRQLVRLLPGYQVAISQQELVIAMLYPHARFMPLNVRTVIDFFADKFGSPAYWKFQPVEQ</sequence>
<dbReference type="GO" id="GO:0003700">
    <property type="term" value="F:DNA-binding transcription factor activity"/>
    <property type="evidence" value="ECO:0007669"/>
    <property type="project" value="InterPro"/>
</dbReference>
<dbReference type="InterPro" id="IPR036390">
    <property type="entry name" value="WH_DNA-bd_sf"/>
</dbReference>